<keyword evidence="3" id="KW-0436">Ligase</keyword>
<feature type="domain" description="ATP-grasp" evidence="2">
    <location>
        <begin position="497"/>
        <end position="533"/>
    </location>
</feature>
<dbReference type="Gene3D" id="3.30.1490.20">
    <property type="entry name" value="ATP-grasp fold, A domain"/>
    <property type="match status" value="1"/>
</dbReference>
<dbReference type="SUPFAM" id="SSF56059">
    <property type="entry name" value="Glutathione synthetase ATP-binding domain-like"/>
    <property type="match status" value="1"/>
</dbReference>
<gene>
    <name evidence="3" type="ORF">ABIE13_003055</name>
</gene>
<reference evidence="3 4" key="1">
    <citation type="submission" date="2024-06" db="EMBL/GenBank/DDBJ databases">
        <title>Sorghum-associated microbial communities from plants grown in Nebraska, USA.</title>
        <authorList>
            <person name="Schachtman D."/>
        </authorList>
    </citation>
    <scope>NUCLEOTIDE SEQUENCE [LARGE SCALE GENOMIC DNA]</scope>
    <source>
        <strain evidence="3 4">2709</strain>
    </source>
</reference>
<dbReference type="EC" id="6.2.1.13" evidence="3"/>
<dbReference type="Pfam" id="PF13607">
    <property type="entry name" value="Succ_CoA_lig"/>
    <property type="match status" value="1"/>
</dbReference>
<evidence type="ECO:0000313" key="3">
    <source>
        <dbReference type="EMBL" id="MET4577939.1"/>
    </source>
</evidence>
<evidence type="ECO:0000313" key="4">
    <source>
        <dbReference type="Proteomes" id="UP001549320"/>
    </source>
</evidence>
<name>A0ABV2QA73_9BURK</name>
<dbReference type="PANTHER" id="PTHR42793:SF4">
    <property type="entry name" value="BLL6376 PROTEIN"/>
    <property type="match status" value="1"/>
</dbReference>
<dbReference type="InterPro" id="IPR013815">
    <property type="entry name" value="ATP_grasp_subdomain_1"/>
</dbReference>
<dbReference type="Pfam" id="PF13380">
    <property type="entry name" value="CoA_binding_2"/>
    <property type="match status" value="1"/>
</dbReference>
<protein>
    <submittedName>
        <fullName evidence="3">Acyl-CoA synthetase (NDP forming)</fullName>
        <ecNumber evidence="3">6.2.1.13</ecNumber>
    </submittedName>
</protein>
<comment type="caution">
    <text evidence="3">The sequence shown here is derived from an EMBL/GenBank/DDBJ whole genome shotgun (WGS) entry which is preliminary data.</text>
</comment>
<organism evidence="3 4">
    <name type="scientific">Ottowia thiooxydans</name>
    <dbReference type="NCBI Taxonomy" id="219182"/>
    <lineage>
        <taxon>Bacteria</taxon>
        <taxon>Pseudomonadati</taxon>
        <taxon>Pseudomonadota</taxon>
        <taxon>Betaproteobacteria</taxon>
        <taxon>Burkholderiales</taxon>
        <taxon>Comamonadaceae</taxon>
        <taxon>Ottowia</taxon>
    </lineage>
</organism>
<dbReference type="InterPro" id="IPR036291">
    <property type="entry name" value="NAD(P)-bd_dom_sf"/>
</dbReference>
<keyword evidence="1" id="KW-0067">ATP-binding</keyword>
<dbReference type="Pfam" id="PF13549">
    <property type="entry name" value="ATP-grasp_5"/>
    <property type="match status" value="1"/>
</dbReference>
<dbReference type="PANTHER" id="PTHR42793">
    <property type="entry name" value="COA BINDING DOMAIN CONTAINING PROTEIN"/>
    <property type="match status" value="1"/>
</dbReference>
<dbReference type="Gene3D" id="3.40.50.261">
    <property type="entry name" value="Succinyl-CoA synthetase domains"/>
    <property type="match status" value="2"/>
</dbReference>
<keyword evidence="1" id="KW-0547">Nucleotide-binding</keyword>
<dbReference type="EMBL" id="JBEPSH010000006">
    <property type="protein sequence ID" value="MET4577939.1"/>
    <property type="molecule type" value="Genomic_DNA"/>
</dbReference>
<dbReference type="InterPro" id="IPR032875">
    <property type="entry name" value="Succ_CoA_lig_flav_dom"/>
</dbReference>
<dbReference type="GO" id="GO:0043758">
    <property type="term" value="F:acetate-CoA ligase (ADP-forming) activity"/>
    <property type="evidence" value="ECO:0007669"/>
    <property type="project" value="UniProtKB-EC"/>
</dbReference>
<dbReference type="InterPro" id="IPR011761">
    <property type="entry name" value="ATP-grasp"/>
</dbReference>
<dbReference type="Proteomes" id="UP001549320">
    <property type="component" value="Unassembled WGS sequence"/>
</dbReference>
<dbReference type="SUPFAM" id="SSF52210">
    <property type="entry name" value="Succinyl-CoA synthetase domains"/>
    <property type="match status" value="2"/>
</dbReference>
<dbReference type="InterPro" id="IPR003781">
    <property type="entry name" value="CoA-bd"/>
</dbReference>
<dbReference type="Gene3D" id="3.40.50.720">
    <property type="entry name" value="NAD(P)-binding Rossmann-like Domain"/>
    <property type="match status" value="1"/>
</dbReference>
<dbReference type="SMART" id="SM00881">
    <property type="entry name" value="CoA_binding"/>
    <property type="match status" value="1"/>
</dbReference>
<evidence type="ECO:0000259" key="2">
    <source>
        <dbReference type="PROSITE" id="PS50975"/>
    </source>
</evidence>
<evidence type="ECO:0000256" key="1">
    <source>
        <dbReference type="PROSITE-ProRule" id="PRU00409"/>
    </source>
</evidence>
<dbReference type="InterPro" id="IPR016102">
    <property type="entry name" value="Succinyl-CoA_synth-like"/>
</dbReference>
<keyword evidence="4" id="KW-1185">Reference proteome</keyword>
<sequence length="715" mass="75871">MNARALDASSLRDPGLLALMAPASVAVVGASSDPGRIGGRPINWMLRAGYQGEIYPINPARAEVQGLRSYDSVAALPHTPDAAIVAVPAPQVVGTLEALGEKGVRAAVVLSSGFAEVPGEGAALQQQLLDTARRHGMRMLGPNCLGLFNANVGWYATFTTAFESGWPRAGRIGVVSQSGAFGSHLVCLARDRGMGTPFCVTTGNQADITVGEIIHWYAQDPEVDVIAAYVEGVTRADVFVEALAAAQRARKPVVMLKVGRSAIGHRAAQSHTASVAGNDVVTDAVLREFGVARVRSVDELLDVAYMAALKTYPLRNTLGVASISGGVGVLISDIAEDEGMAMPPMPLATQKRLLELLPYASPVNPVDCTAQALNDPTLVRSFTRAMVEEGQYTSVLSFYAQLAGVPPVADRLMEDLAVLRQEHPDRLFVVSGTMTQDRQRAYDASGLAVLEDPVRAARAIAAMGRLGEAFERSHSSWLPEPAVLTLPRGPMSEAQAKQLLAEHGVDIAPEQLCADVESAVHAARSFGWPVVLKIVSPDIAHKTEMGGVLMGVGDEEAVRSGFDLLLSRAKAHVPNASIEGVLVARQMQGGVECLMGIQRDPVFGPMAVFGLGGIFVELLNDVVLRRCPFNEEEAERMVRSIRSVGVLDGMRSRPPVDVPALARMLSRLSVFAHHAGDQLESVDLNPVLALPLGQGAYALDALVQTCSNHGKETGK</sequence>
<accession>A0ABV2QA73</accession>
<dbReference type="Gene3D" id="3.30.470.20">
    <property type="entry name" value="ATP-grasp fold, B domain"/>
    <property type="match status" value="1"/>
</dbReference>
<dbReference type="RefSeq" id="WP_354444770.1">
    <property type="nucleotide sequence ID" value="NZ_JBEPSH010000006.1"/>
</dbReference>
<dbReference type="SUPFAM" id="SSF51735">
    <property type="entry name" value="NAD(P)-binding Rossmann-fold domains"/>
    <property type="match status" value="1"/>
</dbReference>
<proteinExistence type="predicted"/>
<dbReference type="PROSITE" id="PS50975">
    <property type="entry name" value="ATP_GRASP"/>
    <property type="match status" value="1"/>
</dbReference>